<evidence type="ECO:0000313" key="9">
    <source>
        <dbReference type="EMBL" id="KAJ5232967.1"/>
    </source>
</evidence>
<gene>
    <name evidence="9" type="ORF">N7468_005923</name>
</gene>
<evidence type="ECO:0000256" key="2">
    <source>
        <dbReference type="ARBA" id="ARBA00005376"/>
    </source>
</evidence>
<evidence type="ECO:0000256" key="3">
    <source>
        <dbReference type="ARBA" id="ARBA00020822"/>
    </source>
</evidence>
<evidence type="ECO:0000256" key="8">
    <source>
        <dbReference type="SAM" id="Phobius"/>
    </source>
</evidence>
<feature type="transmembrane region" description="Helical" evidence="8">
    <location>
        <begin position="167"/>
        <end position="186"/>
    </location>
</feature>
<keyword evidence="4 8" id="KW-0812">Transmembrane</keyword>
<dbReference type="GO" id="GO:0072546">
    <property type="term" value="C:EMC complex"/>
    <property type="evidence" value="ECO:0007669"/>
    <property type="project" value="TreeGrafter"/>
</dbReference>
<comment type="similarity">
    <text evidence="2 7">Belongs to the EMC3 family.</text>
</comment>
<dbReference type="EMBL" id="JAPQKS010000004">
    <property type="protein sequence ID" value="KAJ5232967.1"/>
    <property type="molecule type" value="Genomic_DNA"/>
</dbReference>
<accession>A0A9W9P081</accession>
<dbReference type="RefSeq" id="XP_058330959.1">
    <property type="nucleotide sequence ID" value="XM_058475219.1"/>
</dbReference>
<evidence type="ECO:0000256" key="5">
    <source>
        <dbReference type="ARBA" id="ARBA00022989"/>
    </source>
</evidence>
<dbReference type="AlphaFoldDB" id="A0A9W9P081"/>
<organism evidence="9 10">
    <name type="scientific">Penicillium chermesinum</name>
    <dbReference type="NCBI Taxonomy" id="63820"/>
    <lineage>
        <taxon>Eukaryota</taxon>
        <taxon>Fungi</taxon>
        <taxon>Dikarya</taxon>
        <taxon>Ascomycota</taxon>
        <taxon>Pezizomycotina</taxon>
        <taxon>Eurotiomycetes</taxon>
        <taxon>Eurotiomycetidae</taxon>
        <taxon>Eurotiales</taxon>
        <taxon>Aspergillaceae</taxon>
        <taxon>Penicillium</taxon>
    </lineage>
</organism>
<evidence type="ECO:0000256" key="4">
    <source>
        <dbReference type="ARBA" id="ARBA00022692"/>
    </source>
</evidence>
<keyword evidence="6 8" id="KW-0472">Membrane</keyword>
<dbReference type="InterPro" id="IPR002809">
    <property type="entry name" value="EMC3/TMCO1"/>
</dbReference>
<comment type="caution">
    <text evidence="9">The sequence shown here is derived from an EMBL/GenBank/DDBJ whole genome shotgun (WGS) entry which is preliminary data.</text>
</comment>
<comment type="subcellular location">
    <subcellularLocation>
        <location evidence="1">Membrane</location>
        <topology evidence="1">Multi-pass membrane protein</topology>
    </subcellularLocation>
</comment>
<feature type="transmembrane region" description="Helical" evidence="8">
    <location>
        <begin position="115"/>
        <end position="136"/>
    </location>
</feature>
<sequence length="267" mass="30087">MAVQVVEQTILRDPALFYWILIPISVVMILTGILRHYATSRERHALLRGVNLRNHAAAVLDREAFEQRKTYLVNGFRNGSFLKDPENQGQPPANPMTDPAGMEAMMGMLKGNMMMMIPQTLIMSWINAFFSGFVILKLPFPLTIRFKSMLQSGVMTRDLDVRWVSSLSWYFLNLMGLQSVFGFILGSDNAANQMAQQVGMANPAAMMNPMQPGQDPDKLFKSEAENLEVMEHFCILDGVEENPAELCSRGEIIDYLCDIKLVLLYGI</sequence>
<dbReference type="PIRSF" id="PIRSF010045">
    <property type="entry name" value="DUF850_TM_euk"/>
    <property type="match status" value="1"/>
</dbReference>
<reference evidence="9" key="1">
    <citation type="submission" date="2022-11" db="EMBL/GenBank/DDBJ databases">
        <authorList>
            <person name="Petersen C."/>
        </authorList>
    </citation>
    <scope>NUCLEOTIDE SEQUENCE</scope>
    <source>
        <strain evidence="9">IBT 19713</strain>
    </source>
</reference>
<feature type="transmembrane region" description="Helical" evidence="8">
    <location>
        <begin position="16"/>
        <end position="38"/>
    </location>
</feature>
<evidence type="ECO:0000313" key="10">
    <source>
        <dbReference type="Proteomes" id="UP001150941"/>
    </source>
</evidence>
<comment type="function">
    <text evidence="7">The EMC seems to be required for efficient folding of proteins in the endoplasmic reticulum (ER).</text>
</comment>
<protein>
    <recommendedName>
        <fullName evidence="3 7">ER membrane protein complex subunit 3</fullName>
    </recommendedName>
</protein>
<proteinExistence type="inferred from homology"/>
<evidence type="ECO:0000256" key="1">
    <source>
        <dbReference type="ARBA" id="ARBA00004141"/>
    </source>
</evidence>
<dbReference type="GO" id="GO:0034975">
    <property type="term" value="P:protein folding in endoplasmic reticulum"/>
    <property type="evidence" value="ECO:0007669"/>
    <property type="project" value="TreeGrafter"/>
</dbReference>
<evidence type="ECO:0000256" key="6">
    <source>
        <dbReference type="ARBA" id="ARBA00023136"/>
    </source>
</evidence>
<dbReference type="SMART" id="SM01415">
    <property type="entry name" value="DUF106"/>
    <property type="match status" value="1"/>
</dbReference>
<name>A0A9W9P081_9EURO</name>
<dbReference type="OrthoDB" id="6745403at2759"/>
<dbReference type="Proteomes" id="UP001150941">
    <property type="component" value="Unassembled WGS sequence"/>
</dbReference>
<keyword evidence="5 8" id="KW-1133">Transmembrane helix</keyword>
<dbReference type="PANTHER" id="PTHR13116:SF5">
    <property type="entry name" value="ER MEMBRANE PROTEIN COMPLEX SUBUNIT 3"/>
    <property type="match status" value="1"/>
</dbReference>
<dbReference type="InterPro" id="IPR008568">
    <property type="entry name" value="EMC3"/>
</dbReference>
<dbReference type="PANTHER" id="PTHR13116">
    <property type="entry name" value="ER MEMBRANE PROTEIN COMPLEX SUBUNIT 3"/>
    <property type="match status" value="1"/>
</dbReference>
<reference evidence="9" key="2">
    <citation type="journal article" date="2023" name="IMA Fungus">
        <title>Comparative genomic study of the Penicillium genus elucidates a diverse pangenome and 15 lateral gene transfer events.</title>
        <authorList>
            <person name="Petersen C."/>
            <person name="Sorensen T."/>
            <person name="Nielsen M.R."/>
            <person name="Sondergaard T.E."/>
            <person name="Sorensen J.L."/>
            <person name="Fitzpatrick D.A."/>
            <person name="Frisvad J.C."/>
            <person name="Nielsen K.L."/>
        </authorList>
    </citation>
    <scope>NUCLEOTIDE SEQUENCE</scope>
    <source>
        <strain evidence="9">IBT 19713</strain>
    </source>
</reference>
<dbReference type="GeneID" id="83202522"/>
<dbReference type="Pfam" id="PF01956">
    <property type="entry name" value="EMC3_TMCO1"/>
    <property type="match status" value="1"/>
</dbReference>
<evidence type="ECO:0000256" key="7">
    <source>
        <dbReference type="PIRNR" id="PIRNR010045"/>
    </source>
</evidence>
<keyword evidence="10" id="KW-1185">Reference proteome</keyword>